<dbReference type="RefSeq" id="WP_270952997.1">
    <property type="nucleotide sequence ID" value="NZ_JAQGLA010000079.1"/>
</dbReference>
<evidence type="ECO:0000256" key="5">
    <source>
        <dbReference type="ARBA" id="ARBA00022989"/>
    </source>
</evidence>
<dbReference type="InterPro" id="IPR051907">
    <property type="entry name" value="DoxX-like_oxidoreductase"/>
</dbReference>
<feature type="transmembrane region" description="Helical" evidence="7">
    <location>
        <begin position="73"/>
        <end position="89"/>
    </location>
</feature>
<evidence type="ECO:0000256" key="4">
    <source>
        <dbReference type="ARBA" id="ARBA00022692"/>
    </source>
</evidence>
<comment type="similarity">
    <text evidence="2">Belongs to the DoxX family.</text>
</comment>
<name>A0ABT4V7S9_9PSEU</name>
<evidence type="ECO:0000313" key="8">
    <source>
        <dbReference type="EMBL" id="MDA3629898.1"/>
    </source>
</evidence>
<proteinExistence type="inferred from homology"/>
<feature type="transmembrane region" description="Helical" evidence="7">
    <location>
        <begin position="12"/>
        <end position="37"/>
    </location>
</feature>
<dbReference type="InterPro" id="IPR032808">
    <property type="entry name" value="DoxX"/>
</dbReference>
<accession>A0ABT4V7S9</accession>
<sequence length="143" mass="15023">MAQDAWDRIGDVVLSVTRIVVSFLFVLHGAAALFGVLGAGAPTPVGLWPGWWAGLIQFVCGGLVLIGLGTRPAALISSGAMAFAYFTVHQPRGLFPMQNYGELAALYSWFFLLFAALGAGPFSIDALLHRGRKARTGSGVDAG</sequence>
<feature type="transmembrane region" description="Helical" evidence="7">
    <location>
        <begin position="109"/>
        <end position="128"/>
    </location>
</feature>
<dbReference type="Pfam" id="PF07681">
    <property type="entry name" value="DoxX"/>
    <property type="match status" value="1"/>
</dbReference>
<evidence type="ECO:0000313" key="9">
    <source>
        <dbReference type="Proteomes" id="UP001210380"/>
    </source>
</evidence>
<evidence type="ECO:0000256" key="3">
    <source>
        <dbReference type="ARBA" id="ARBA00022475"/>
    </source>
</evidence>
<keyword evidence="3" id="KW-1003">Cell membrane</keyword>
<comment type="subcellular location">
    <subcellularLocation>
        <location evidence="1">Cell membrane</location>
        <topology evidence="1">Multi-pass membrane protein</topology>
    </subcellularLocation>
</comment>
<dbReference type="PANTHER" id="PTHR33452">
    <property type="entry name" value="OXIDOREDUCTASE CATD-RELATED"/>
    <property type="match status" value="1"/>
</dbReference>
<evidence type="ECO:0000256" key="6">
    <source>
        <dbReference type="ARBA" id="ARBA00023136"/>
    </source>
</evidence>
<evidence type="ECO:0000256" key="1">
    <source>
        <dbReference type="ARBA" id="ARBA00004651"/>
    </source>
</evidence>
<evidence type="ECO:0000256" key="7">
    <source>
        <dbReference type="SAM" id="Phobius"/>
    </source>
</evidence>
<gene>
    <name evidence="8" type="ORF">OU415_31025</name>
</gene>
<dbReference type="PANTHER" id="PTHR33452:SF4">
    <property type="entry name" value="BLL4328 PROTEIN"/>
    <property type="match status" value="1"/>
</dbReference>
<dbReference type="Proteomes" id="UP001210380">
    <property type="component" value="Unassembled WGS sequence"/>
</dbReference>
<keyword evidence="4 7" id="KW-0812">Transmembrane</keyword>
<keyword evidence="5 7" id="KW-1133">Transmembrane helix</keyword>
<evidence type="ECO:0000256" key="2">
    <source>
        <dbReference type="ARBA" id="ARBA00006679"/>
    </source>
</evidence>
<keyword evidence="9" id="KW-1185">Reference proteome</keyword>
<protein>
    <submittedName>
        <fullName evidence="8">DoxX family protein</fullName>
    </submittedName>
</protein>
<comment type="caution">
    <text evidence="8">The sequence shown here is derived from an EMBL/GenBank/DDBJ whole genome shotgun (WGS) entry which is preliminary data.</text>
</comment>
<keyword evidence="6 7" id="KW-0472">Membrane</keyword>
<reference evidence="8 9" key="1">
    <citation type="submission" date="2022-11" db="EMBL/GenBank/DDBJ databases">
        <title>Draft genome sequence of Saccharopolyspora sp. WRP15-2 isolated from rhizosphere soils of wild rice in Thailand.</title>
        <authorList>
            <person name="Duangmal K."/>
            <person name="Kammanee S."/>
            <person name="Muangham S."/>
        </authorList>
    </citation>
    <scope>NUCLEOTIDE SEQUENCE [LARGE SCALE GENOMIC DNA]</scope>
    <source>
        <strain evidence="8 9">WRP15-2</strain>
    </source>
</reference>
<organism evidence="8 9">
    <name type="scientific">Saccharopolyspora oryzae</name>
    <dbReference type="NCBI Taxonomy" id="2997343"/>
    <lineage>
        <taxon>Bacteria</taxon>
        <taxon>Bacillati</taxon>
        <taxon>Actinomycetota</taxon>
        <taxon>Actinomycetes</taxon>
        <taxon>Pseudonocardiales</taxon>
        <taxon>Pseudonocardiaceae</taxon>
        <taxon>Saccharopolyspora</taxon>
    </lineage>
</organism>
<feature type="transmembrane region" description="Helical" evidence="7">
    <location>
        <begin position="49"/>
        <end position="66"/>
    </location>
</feature>
<dbReference type="EMBL" id="JAQGLA010000079">
    <property type="protein sequence ID" value="MDA3629898.1"/>
    <property type="molecule type" value="Genomic_DNA"/>
</dbReference>